<evidence type="ECO:0000313" key="3">
    <source>
        <dbReference type="EMBL" id="CAD6185130.1"/>
    </source>
</evidence>
<dbReference type="InterPro" id="IPR011333">
    <property type="entry name" value="SKP1/BTB/POZ_sf"/>
</dbReference>
<reference evidence="3" key="1">
    <citation type="submission" date="2020-10" db="EMBL/GenBank/DDBJ databases">
        <authorList>
            <person name="Kikuchi T."/>
        </authorList>
    </citation>
    <scope>NUCLEOTIDE SEQUENCE</scope>
    <source>
        <strain evidence="3">NKZ352</strain>
    </source>
</reference>
<dbReference type="SUPFAM" id="SSF54695">
    <property type="entry name" value="POZ domain"/>
    <property type="match status" value="1"/>
</dbReference>
<comment type="caution">
    <text evidence="3">The sequence shown here is derived from an EMBL/GenBank/DDBJ whole genome shotgun (WGS) entry which is preliminary data.</text>
</comment>
<dbReference type="Proteomes" id="UP000835052">
    <property type="component" value="Unassembled WGS sequence"/>
</dbReference>
<keyword evidence="1" id="KW-1133">Transmembrane helix</keyword>
<dbReference type="OrthoDB" id="2414723at2759"/>
<dbReference type="AlphaFoldDB" id="A0A8S1GUD3"/>
<dbReference type="InterPro" id="IPR045068">
    <property type="entry name" value="BACURD1-3"/>
</dbReference>
<keyword evidence="1" id="KW-0472">Membrane</keyword>
<keyword evidence="1" id="KW-0812">Transmembrane</keyword>
<dbReference type="PANTHER" id="PTHR11145:SF8">
    <property type="entry name" value="RE57120P"/>
    <property type="match status" value="1"/>
</dbReference>
<dbReference type="InterPro" id="IPR003131">
    <property type="entry name" value="T1-type_BTB"/>
</dbReference>
<protein>
    <recommendedName>
        <fullName evidence="2">Potassium channel tetramerisation-type BTB domain-containing protein</fullName>
    </recommendedName>
</protein>
<proteinExistence type="predicted"/>
<name>A0A8S1GUD3_9PELO</name>
<sequence>MHRNHVMIKRTVGVPTTSEATTITITSTSAPTTYPPSGSGIDETSDVFFLVSVVAPLLFCCFAIFMADNLLVRFNVGGKKFATLKTNFPADSIFYKFFMSRTAVDAPFFIDKDGSYFVDRDPDSFNVILNYFRLKKSKQIWESCLPKDPDRLALLTQEADFFCLPELTNQAIYLLQACSQKSATESTYVSKVFEKSPSMPTGFLTSSD</sequence>
<accession>A0A8S1GUD3</accession>
<dbReference type="Gene3D" id="3.30.710.10">
    <property type="entry name" value="Potassium Channel Kv1.1, Chain A"/>
    <property type="match status" value="1"/>
</dbReference>
<dbReference type="EMBL" id="CAJGYM010000002">
    <property type="protein sequence ID" value="CAD6185130.1"/>
    <property type="molecule type" value="Genomic_DNA"/>
</dbReference>
<dbReference type="GO" id="GO:0051260">
    <property type="term" value="P:protein homooligomerization"/>
    <property type="evidence" value="ECO:0007669"/>
    <property type="project" value="InterPro"/>
</dbReference>
<keyword evidence="4" id="KW-1185">Reference proteome</keyword>
<evidence type="ECO:0000259" key="2">
    <source>
        <dbReference type="Pfam" id="PF02214"/>
    </source>
</evidence>
<dbReference type="CDD" id="cd18316">
    <property type="entry name" value="BTB_POZ_KCTD-like"/>
    <property type="match status" value="1"/>
</dbReference>
<evidence type="ECO:0000313" key="4">
    <source>
        <dbReference type="Proteomes" id="UP000835052"/>
    </source>
</evidence>
<organism evidence="3 4">
    <name type="scientific">Caenorhabditis auriculariae</name>
    <dbReference type="NCBI Taxonomy" id="2777116"/>
    <lineage>
        <taxon>Eukaryota</taxon>
        <taxon>Metazoa</taxon>
        <taxon>Ecdysozoa</taxon>
        <taxon>Nematoda</taxon>
        <taxon>Chromadorea</taxon>
        <taxon>Rhabditida</taxon>
        <taxon>Rhabditina</taxon>
        <taxon>Rhabditomorpha</taxon>
        <taxon>Rhabditoidea</taxon>
        <taxon>Rhabditidae</taxon>
        <taxon>Peloderinae</taxon>
        <taxon>Caenorhabditis</taxon>
    </lineage>
</organism>
<dbReference type="PANTHER" id="PTHR11145">
    <property type="entry name" value="BTB/POZ DOMAIN-CONTAINING ADAPTER FOR CUL3-MEDIATED RHOA DEGRADATION PROTEIN FAMILY MEMBER"/>
    <property type="match status" value="1"/>
</dbReference>
<feature type="transmembrane region" description="Helical" evidence="1">
    <location>
        <begin position="47"/>
        <end position="71"/>
    </location>
</feature>
<dbReference type="Pfam" id="PF02214">
    <property type="entry name" value="BTB_2"/>
    <property type="match status" value="1"/>
</dbReference>
<gene>
    <name evidence="3" type="ORF">CAUJ_LOCUS1049</name>
</gene>
<feature type="domain" description="Potassium channel tetramerisation-type BTB" evidence="2">
    <location>
        <begin position="72"/>
        <end position="167"/>
    </location>
</feature>
<evidence type="ECO:0000256" key="1">
    <source>
        <dbReference type="SAM" id="Phobius"/>
    </source>
</evidence>